<dbReference type="CDD" id="cd05262">
    <property type="entry name" value="SDR_a7"/>
    <property type="match status" value="1"/>
</dbReference>
<reference evidence="2" key="1">
    <citation type="submission" date="2020-10" db="EMBL/GenBank/DDBJ databases">
        <title>Taxonomic study of unclassified bacteria belonging to the class Ktedonobacteria.</title>
        <authorList>
            <person name="Yabe S."/>
            <person name="Wang C.M."/>
            <person name="Zheng Y."/>
            <person name="Sakai Y."/>
            <person name="Cavaletti L."/>
            <person name="Monciardini P."/>
            <person name="Donadio S."/>
        </authorList>
    </citation>
    <scope>NUCLEOTIDE SEQUENCE</scope>
    <source>
        <strain evidence="2">SOSP1-1</strain>
    </source>
</reference>
<evidence type="ECO:0000313" key="2">
    <source>
        <dbReference type="EMBL" id="GHO48657.1"/>
    </source>
</evidence>
<dbReference type="InterPro" id="IPR036291">
    <property type="entry name" value="NAD(P)-bd_dom_sf"/>
</dbReference>
<dbReference type="InterPro" id="IPR001509">
    <property type="entry name" value="Epimerase_deHydtase"/>
</dbReference>
<dbReference type="AlphaFoldDB" id="A0A8J3MTX5"/>
<dbReference type="Pfam" id="PF01370">
    <property type="entry name" value="Epimerase"/>
    <property type="match status" value="1"/>
</dbReference>
<evidence type="ECO:0000259" key="1">
    <source>
        <dbReference type="Pfam" id="PF01370"/>
    </source>
</evidence>
<dbReference type="Gene3D" id="3.40.50.720">
    <property type="entry name" value="NAD(P)-binding Rossmann-like Domain"/>
    <property type="match status" value="1"/>
</dbReference>
<protein>
    <submittedName>
        <fullName evidence="2">Putative NAD-dependent epimerase/dehydratase</fullName>
    </submittedName>
</protein>
<dbReference type="PANTHER" id="PTHR48079">
    <property type="entry name" value="PROTEIN YEEZ"/>
    <property type="match status" value="1"/>
</dbReference>
<dbReference type="InterPro" id="IPR051783">
    <property type="entry name" value="NAD(P)-dependent_oxidoreduct"/>
</dbReference>
<feature type="domain" description="NAD-dependent epimerase/dehydratase" evidence="1">
    <location>
        <begin position="3"/>
        <end position="215"/>
    </location>
</feature>
<dbReference type="RefSeq" id="WP_220197838.1">
    <property type="nucleotide sequence ID" value="NZ_BNJF01000004.1"/>
</dbReference>
<dbReference type="GO" id="GO:0005737">
    <property type="term" value="C:cytoplasm"/>
    <property type="evidence" value="ECO:0007669"/>
    <property type="project" value="TreeGrafter"/>
</dbReference>
<dbReference type="GO" id="GO:0004029">
    <property type="term" value="F:aldehyde dehydrogenase (NAD+) activity"/>
    <property type="evidence" value="ECO:0007669"/>
    <property type="project" value="TreeGrafter"/>
</dbReference>
<sequence length="305" mass="31874">MKVFVTGATGYIGSAIVRELLATGHQVLGLARSDAAATSLASVGAQVHRGSLDDLDSLRSGAAASDGVIHTAYFTISSDLARSGEADLRAIKVLGAELAGSSRPFVVTSAIGLLLPGRLGTEEDAASPNSFGASRVASEEAALELSSRGVRVSIVRLPPTTHGEGDHGFVPTLISVARTKGVSAYPSDGSNRWPAVHRLDAAHLYRLALEKAAAGSVLHAVADEGVPVREIAGEISRRLGVPVVSLPIEEAGSHFGWIGHVFSLDIPASSTLTRQRLGWQPVQPGLLADLDGDYYFTNEAWSKLR</sequence>
<accession>A0A8J3MTX5</accession>
<name>A0A8J3MTX5_9CHLR</name>
<keyword evidence="3" id="KW-1185">Reference proteome</keyword>
<organism evidence="2 3">
    <name type="scientific">Ktedonospora formicarum</name>
    <dbReference type="NCBI Taxonomy" id="2778364"/>
    <lineage>
        <taxon>Bacteria</taxon>
        <taxon>Bacillati</taxon>
        <taxon>Chloroflexota</taxon>
        <taxon>Ktedonobacteria</taxon>
        <taxon>Ktedonobacterales</taxon>
        <taxon>Ktedonobacteraceae</taxon>
        <taxon>Ktedonospora</taxon>
    </lineage>
</organism>
<dbReference type="PANTHER" id="PTHR48079:SF6">
    <property type="entry name" value="NAD(P)-BINDING DOMAIN-CONTAINING PROTEIN-RELATED"/>
    <property type="match status" value="1"/>
</dbReference>
<dbReference type="SUPFAM" id="SSF51735">
    <property type="entry name" value="NAD(P)-binding Rossmann-fold domains"/>
    <property type="match status" value="1"/>
</dbReference>
<evidence type="ECO:0000313" key="3">
    <source>
        <dbReference type="Proteomes" id="UP000612362"/>
    </source>
</evidence>
<comment type="caution">
    <text evidence="2">The sequence shown here is derived from an EMBL/GenBank/DDBJ whole genome shotgun (WGS) entry which is preliminary data.</text>
</comment>
<dbReference type="EMBL" id="BNJF01000004">
    <property type="protein sequence ID" value="GHO48657.1"/>
    <property type="molecule type" value="Genomic_DNA"/>
</dbReference>
<proteinExistence type="predicted"/>
<dbReference type="Proteomes" id="UP000612362">
    <property type="component" value="Unassembled WGS sequence"/>
</dbReference>
<gene>
    <name evidence="2" type="ORF">KSX_68200</name>
</gene>